<name>A0A068EQB5_9CAUD</name>
<dbReference type="RefSeq" id="YP_009099156.1">
    <property type="nucleotide sequence ID" value="NC_025423.1"/>
</dbReference>
<dbReference type="GeneID" id="22277055"/>
<evidence type="ECO:0000313" key="1">
    <source>
        <dbReference type="EMBL" id="AID50547.1"/>
    </source>
</evidence>
<keyword evidence="2" id="KW-1185">Reference proteome</keyword>
<evidence type="ECO:0000313" key="2">
    <source>
        <dbReference type="Proteomes" id="UP000027382"/>
    </source>
</evidence>
<dbReference type="KEGG" id="vg:22277055"/>
<organism evidence="1 2">
    <name type="scientific">Bacillus phage CP-51</name>
    <dbReference type="NCBI Taxonomy" id="1391188"/>
    <lineage>
        <taxon>Viruses</taxon>
        <taxon>Duplodnaviria</taxon>
        <taxon>Heunggongvirae</taxon>
        <taxon>Uroviricota</taxon>
        <taxon>Caudoviricetes</taxon>
        <taxon>Herelleviridae</taxon>
        <taxon>Spounavirinae</taxon>
        <taxon>Siminovitchvirus</taxon>
        <taxon>Siminovitchvirus CP51</taxon>
    </lineage>
</organism>
<sequence>MNIKINYIADLRLRQVEVRTGTTVFLVDVEHFQRITEADIESIEGRRGTLIIDSNLYISLRKEATHVGRVRGTEA</sequence>
<proteinExistence type="predicted"/>
<dbReference type="EMBL" id="KF554508">
    <property type="protein sequence ID" value="AID50547.1"/>
    <property type="molecule type" value="Genomic_DNA"/>
</dbReference>
<dbReference type="OrthoDB" id="34941at10239"/>
<reference evidence="1" key="1">
    <citation type="journal article" date="2014" name="Virology">
        <title>The odd one out: Bacillus ACT bacteriophage CP-51 exhibits unusual properties compared to related Spounavirinae W.Ph. and Bastille.</title>
        <authorList>
            <person name="Klumpp J."/>
            <person name="Schmuki M."/>
            <person name="Sozhamannan S."/>
            <person name="Beyer W."/>
            <person name="Fouts D.E."/>
            <person name="Bernbach V."/>
            <person name="Calendar R."/>
            <person name="Loessner M.J."/>
        </authorList>
    </citation>
    <scope>NUCLEOTIDE SEQUENCE [LARGE SCALE GENOMIC DNA]</scope>
</reference>
<accession>A0A068EQB5</accession>
<dbReference type="Proteomes" id="UP000027382">
    <property type="component" value="Segment"/>
</dbReference>
<protein>
    <submittedName>
        <fullName evidence="1">Uncharacterized protein</fullName>
    </submittedName>
</protein>